<dbReference type="SUPFAM" id="SSF46689">
    <property type="entry name" value="Homeodomain-like"/>
    <property type="match status" value="2"/>
</dbReference>
<dbReference type="EMBL" id="QPJD01000021">
    <property type="protein sequence ID" value="RCW41765.1"/>
    <property type="molecule type" value="Genomic_DNA"/>
</dbReference>
<dbReference type="Gene3D" id="2.60.120.280">
    <property type="entry name" value="Regulatory protein AraC"/>
    <property type="match status" value="1"/>
</dbReference>
<organism evidence="5 6">
    <name type="scientific">Paenibacillus prosopidis</name>
    <dbReference type="NCBI Taxonomy" id="630520"/>
    <lineage>
        <taxon>Bacteria</taxon>
        <taxon>Bacillati</taxon>
        <taxon>Bacillota</taxon>
        <taxon>Bacilli</taxon>
        <taxon>Bacillales</taxon>
        <taxon>Paenibacillaceae</taxon>
        <taxon>Paenibacillus</taxon>
    </lineage>
</organism>
<dbReference type="InterPro" id="IPR018060">
    <property type="entry name" value="HTH_AraC"/>
</dbReference>
<sequence>MMLEASEQVYFAVPPLPYYLESGEEYYEPGGQHPNRKQLGVFDLILIESGCLFIGEEDREWSLTAGQTVLLLPDRYHYSVKPAEENTRFYWVHFQTVGEWQQSEQDHASLSHDVHYNRFLTSPYSLHLQKQWTLPYPEQAFRLMRALNKAGGERQSSAFWTQQQTFEELLRMMDLRQNDTYISPVVTLAEKAEAFIKNNYRSEITSKTMADALNFHYNYITRCMKQVYDMTPIDYLAKYRLEQAKLLLLKTEWPISEIAHYVGFENVPYFSNCFANQIGLSPTKFRKQYMS</sequence>
<keyword evidence="6" id="KW-1185">Reference proteome</keyword>
<evidence type="ECO:0000259" key="4">
    <source>
        <dbReference type="PROSITE" id="PS01124"/>
    </source>
</evidence>
<keyword evidence="3" id="KW-0804">Transcription</keyword>
<evidence type="ECO:0000313" key="5">
    <source>
        <dbReference type="EMBL" id="RCW41765.1"/>
    </source>
</evidence>
<proteinExistence type="predicted"/>
<dbReference type="PRINTS" id="PR00032">
    <property type="entry name" value="HTHARAC"/>
</dbReference>
<dbReference type="GO" id="GO:0003700">
    <property type="term" value="F:DNA-binding transcription factor activity"/>
    <property type="evidence" value="ECO:0007669"/>
    <property type="project" value="InterPro"/>
</dbReference>
<dbReference type="PANTHER" id="PTHR43280">
    <property type="entry name" value="ARAC-FAMILY TRANSCRIPTIONAL REGULATOR"/>
    <property type="match status" value="1"/>
</dbReference>
<reference evidence="5 6" key="1">
    <citation type="submission" date="2018-07" db="EMBL/GenBank/DDBJ databases">
        <title>Genomic Encyclopedia of Type Strains, Phase III (KMG-III): the genomes of soil and plant-associated and newly described type strains.</title>
        <authorList>
            <person name="Whitman W."/>
        </authorList>
    </citation>
    <scope>NUCLEOTIDE SEQUENCE [LARGE SCALE GENOMIC DNA]</scope>
    <source>
        <strain evidence="5 6">CECT 7506</strain>
    </source>
</reference>
<dbReference type="InterPro" id="IPR037923">
    <property type="entry name" value="HTH-like"/>
</dbReference>
<dbReference type="InterPro" id="IPR020449">
    <property type="entry name" value="Tscrpt_reg_AraC-type_HTH"/>
</dbReference>
<keyword evidence="1" id="KW-0805">Transcription regulation</keyword>
<comment type="caution">
    <text evidence="5">The sequence shown here is derived from an EMBL/GenBank/DDBJ whole genome shotgun (WGS) entry which is preliminary data.</text>
</comment>
<dbReference type="GO" id="GO:0043565">
    <property type="term" value="F:sequence-specific DNA binding"/>
    <property type="evidence" value="ECO:0007669"/>
    <property type="project" value="InterPro"/>
</dbReference>
<evidence type="ECO:0000256" key="3">
    <source>
        <dbReference type="ARBA" id="ARBA00023163"/>
    </source>
</evidence>
<dbReference type="SMART" id="SM00342">
    <property type="entry name" value="HTH_ARAC"/>
    <property type="match status" value="1"/>
</dbReference>
<evidence type="ECO:0000256" key="2">
    <source>
        <dbReference type="ARBA" id="ARBA00023125"/>
    </source>
</evidence>
<gene>
    <name evidence="5" type="ORF">DFP97_12145</name>
</gene>
<feature type="domain" description="HTH araC/xylS-type" evidence="4">
    <location>
        <begin position="190"/>
        <end position="288"/>
    </location>
</feature>
<dbReference type="InterPro" id="IPR018062">
    <property type="entry name" value="HTH_AraC-typ_CS"/>
</dbReference>
<protein>
    <submittedName>
        <fullName evidence="5">AraC-like DNA-binding protein</fullName>
    </submittedName>
</protein>
<dbReference type="AlphaFoldDB" id="A0A368VM01"/>
<dbReference type="PROSITE" id="PS01124">
    <property type="entry name" value="HTH_ARAC_FAMILY_2"/>
    <property type="match status" value="1"/>
</dbReference>
<dbReference type="SUPFAM" id="SSF51215">
    <property type="entry name" value="Regulatory protein AraC"/>
    <property type="match status" value="1"/>
</dbReference>
<accession>A0A368VM01</accession>
<dbReference type="PROSITE" id="PS00041">
    <property type="entry name" value="HTH_ARAC_FAMILY_1"/>
    <property type="match status" value="1"/>
</dbReference>
<dbReference type="RefSeq" id="WP_342773312.1">
    <property type="nucleotide sequence ID" value="NZ_QPJD01000021.1"/>
</dbReference>
<dbReference type="PANTHER" id="PTHR43280:SF2">
    <property type="entry name" value="HTH-TYPE TRANSCRIPTIONAL REGULATOR EXSA"/>
    <property type="match status" value="1"/>
</dbReference>
<evidence type="ECO:0000256" key="1">
    <source>
        <dbReference type="ARBA" id="ARBA00023015"/>
    </source>
</evidence>
<evidence type="ECO:0000313" key="6">
    <source>
        <dbReference type="Proteomes" id="UP000252415"/>
    </source>
</evidence>
<dbReference type="InterPro" id="IPR009057">
    <property type="entry name" value="Homeodomain-like_sf"/>
</dbReference>
<dbReference type="Gene3D" id="1.10.10.60">
    <property type="entry name" value="Homeodomain-like"/>
    <property type="match status" value="2"/>
</dbReference>
<dbReference type="Pfam" id="PF12833">
    <property type="entry name" value="HTH_18"/>
    <property type="match status" value="1"/>
</dbReference>
<dbReference type="Proteomes" id="UP000252415">
    <property type="component" value="Unassembled WGS sequence"/>
</dbReference>
<name>A0A368VM01_9BACL</name>
<keyword evidence="2 5" id="KW-0238">DNA-binding</keyword>